<evidence type="ECO:0000313" key="4">
    <source>
        <dbReference type="Proteomes" id="UP001156870"/>
    </source>
</evidence>
<accession>A0AA37WJV6</accession>
<proteinExistence type="predicted"/>
<dbReference type="Pfam" id="PF00561">
    <property type="entry name" value="Abhydrolase_1"/>
    <property type="match status" value="1"/>
</dbReference>
<evidence type="ECO:0000256" key="1">
    <source>
        <dbReference type="SAM" id="MobiDB-lite"/>
    </source>
</evidence>
<feature type="domain" description="AB hydrolase-1" evidence="2">
    <location>
        <begin position="325"/>
        <end position="541"/>
    </location>
</feature>
<dbReference type="PRINTS" id="PR00111">
    <property type="entry name" value="ABHYDROLASE"/>
</dbReference>
<feature type="region of interest" description="Disordered" evidence="1">
    <location>
        <begin position="199"/>
        <end position="272"/>
    </location>
</feature>
<dbReference type="InterPro" id="IPR050471">
    <property type="entry name" value="AB_hydrolase"/>
</dbReference>
<comment type="caution">
    <text evidence="3">The sequence shown here is derived from an EMBL/GenBank/DDBJ whole genome shotgun (WGS) entry which is preliminary data.</text>
</comment>
<feature type="compositionally biased region" description="Polar residues" evidence="1">
    <location>
        <begin position="220"/>
        <end position="235"/>
    </location>
</feature>
<feature type="compositionally biased region" description="Basic and acidic residues" evidence="1">
    <location>
        <begin position="200"/>
        <end position="209"/>
    </location>
</feature>
<dbReference type="EMBL" id="BSPD01000006">
    <property type="protein sequence ID" value="GLS24468.1"/>
    <property type="molecule type" value="Genomic_DNA"/>
</dbReference>
<evidence type="ECO:0000259" key="2">
    <source>
        <dbReference type="Pfam" id="PF00561"/>
    </source>
</evidence>
<reference evidence="3 4" key="1">
    <citation type="journal article" date="2014" name="Int. J. Syst. Evol. Microbiol.">
        <title>Complete genome sequence of Corynebacterium casei LMG S-19264T (=DSM 44701T), isolated from a smear-ripened cheese.</title>
        <authorList>
            <consortium name="US DOE Joint Genome Institute (JGI-PGF)"/>
            <person name="Walter F."/>
            <person name="Albersmeier A."/>
            <person name="Kalinowski J."/>
            <person name="Ruckert C."/>
        </authorList>
    </citation>
    <scope>NUCLEOTIDE SEQUENCE [LARGE SCALE GENOMIC DNA]</scope>
    <source>
        <strain evidence="3 4">NBRC 110095</strain>
    </source>
</reference>
<gene>
    <name evidence="3" type="ORF">GCM10007877_01790</name>
</gene>
<dbReference type="InterPro" id="IPR029058">
    <property type="entry name" value="AB_hydrolase_fold"/>
</dbReference>
<protein>
    <recommendedName>
        <fullName evidence="2">AB hydrolase-1 domain-containing protein</fullName>
    </recommendedName>
</protein>
<organism evidence="3 4">
    <name type="scientific">Marinibactrum halimedae</name>
    <dbReference type="NCBI Taxonomy" id="1444977"/>
    <lineage>
        <taxon>Bacteria</taxon>
        <taxon>Pseudomonadati</taxon>
        <taxon>Pseudomonadota</taxon>
        <taxon>Gammaproteobacteria</taxon>
        <taxon>Cellvibrionales</taxon>
        <taxon>Cellvibrionaceae</taxon>
        <taxon>Marinibactrum</taxon>
    </lineage>
</organism>
<keyword evidence="4" id="KW-1185">Reference proteome</keyword>
<dbReference type="PANTHER" id="PTHR43433:SF8">
    <property type="entry name" value="BIFUNCTIONAL LIPASE_ADENYLATE CYCLASE LIPJ"/>
    <property type="match status" value="1"/>
</dbReference>
<dbReference type="PANTHER" id="PTHR43433">
    <property type="entry name" value="HYDROLASE, ALPHA/BETA FOLD FAMILY PROTEIN"/>
    <property type="match status" value="1"/>
</dbReference>
<dbReference type="SUPFAM" id="SSF53474">
    <property type="entry name" value="alpha/beta-Hydrolases"/>
    <property type="match status" value="1"/>
</dbReference>
<evidence type="ECO:0000313" key="3">
    <source>
        <dbReference type="EMBL" id="GLS24468.1"/>
    </source>
</evidence>
<dbReference type="InterPro" id="IPR000073">
    <property type="entry name" value="AB_hydrolase_1"/>
</dbReference>
<dbReference type="AlphaFoldDB" id="A0AA37WJV6"/>
<sequence length="562" mass="63264">MLGYLVLTARPHRRDRLCEMFWEIPDDPRGSLRWSLSKIRPLVNELDNERLVADRERASLTTEGIEIDVHRISQALDDKTTSASNLKWCHQQLKEPLLDGTELPNQHIYQQWLTAERAEMDRLRGKLLSRLASHPDIDPLEQLQWAEAWETLEPYTPAAATCLLSRLSALGQLQELEQCQAKLVKRFRNAGISWSSDAYKSSDVKKESSHAPPPFVASKVANTSETSSNSDQILTAENIREESTNQESSNQESTNQERSTAATSIAYDTDAQKTRRRQRELLARQKIQFCTAEDGVRIAYATIGEGTPIVKAANWLSHLEHDWDSPIWSPLFRELATDHQFIRYDERGNGLSDWEVDTISFESFVTDLETVVDASGVDRFALLGISQGAAVSIEYAIRYPERVSHLILFGGYAAGWRIGASEATIKEREAVMTLTSTGWGQDNPAYRQIFSSTFMPSANAQELAWFNEFQRLTTSPENAVRFLSVFGDIDVRHQLSKVQVPTLVIHSMGDLRIPVATGRDIAATIPNAEFVGLDSDGHLLLGREPASDLFVETVREFLSRTD</sequence>
<name>A0AA37WJV6_9GAMM</name>
<dbReference type="Proteomes" id="UP001156870">
    <property type="component" value="Unassembled WGS sequence"/>
</dbReference>
<feature type="compositionally biased region" description="Low complexity" evidence="1">
    <location>
        <begin position="245"/>
        <end position="259"/>
    </location>
</feature>
<dbReference type="Gene3D" id="3.40.50.1820">
    <property type="entry name" value="alpha/beta hydrolase"/>
    <property type="match status" value="1"/>
</dbReference>